<feature type="transmembrane region" description="Helical" evidence="10">
    <location>
        <begin position="302"/>
        <end position="322"/>
    </location>
</feature>
<keyword evidence="5 10" id="KW-0812">Transmembrane</keyword>
<dbReference type="GO" id="GO:0004168">
    <property type="term" value="F:dolichol kinase activity"/>
    <property type="evidence" value="ECO:0007669"/>
    <property type="project" value="UniProtKB-EC"/>
</dbReference>
<evidence type="ECO:0000256" key="3">
    <source>
        <dbReference type="ARBA" id="ARBA00012132"/>
    </source>
</evidence>
<feature type="transmembrane region" description="Helical" evidence="10">
    <location>
        <begin position="7"/>
        <end position="27"/>
    </location>
</feature>
<feature type="transmembrane region" description="Helical" evidence="10">
    <location>
        <begin position="33"/>
        <end position="55"/>
    </location>
</feature>
<evidence type="ECO:0000256" key="9">
    <source>
        <dbReference type="ARBA" id="ARBA00023136"/>
    </source>
</evidence>
<dbReference type="EC" id="2.7.1.108" evidence="3"/>
<feature type="transmembrane region" description="Helical" evidence="10">
    <location>
        <begin position="240"/>
        <end position="260"/>
    </location>
</feature>
<comment type="similarity">
    <text evidence="2">Belongs to the polyprenol kinase family.</text>
</comment>
<keyword evidence="4" id="KW-0808">Transferase</keyword>
<keyword evidence="6" id="KW-0418">Kinase</keyword>
<evidence type="ECO:0000256" key="7">
    <source>
        <dbReference type="ARBA" id="ARBA00022824"/>
    </source>
</evidence>
<comment type="caution">
    <text evidence="11">The sequence shown here is derived from an EMBL/GenBank/DDBJ whole genome shotgun (WGS) entry which is preliminary data.</text>
</comment>
<keyword evidence="12" id="KW-1185">Reference proteome</keyword>
<feature type="transmembrane region" description="Helical" evidence="10">
    <location>
        <begin position="62"/>
        <end position="80"/>
    </location>
</feature>
<comment type="subcellular location">
    <subcellularLocation>
        <location evidence="1">Endoplasmic reticulum membrane</location>
        <topology evidence="1">Multi-pass membrane protein</topology>
    </subcellularLocation>
</comment>
<reference evidence="11" key="1">
    <citation type="submission" date="2021-05" db="EMBL/GenBank/DDBJ databases">
        <title>A free-living protist that lacks canonical eukaryotic 1 DNA replication and segregation systems.</title>
        <authorList>
            <person name="Salas-Leiva D.E."/>
            <person name="Tromer E.C."/>
            <person name="Curtis B.A."/>
            <person name="Jerlstrom-Hultqvist J."/>
            <person name="Kolisko M."/>
            <person name="Yi Z."/>
            <person name="Salas-Leiva J.S."/>
            <person name="Gallot-Lavallee L."/>
            <person name="Kops G.J.P.L."/>
            <person name="Archibald J.M."/>
            <person name="Simpson A.G.B."/>
            <person name="Roger A.J."/>
        </authorList>
    </citation>
    <scope>NUCLEOTIDE SEQUENCE</scope>
    <source>
        <strain evidence="11">BICM</strain>
    </source>
</reference>
<dbReference type="EMBL" id="JAHDYR010000064">
    <property type="protein sequence ID" value="KAG9390607.1"/>
    <property type="molecule type" value="Genomic_DNA"/>
</dbReference>
<dbReference type="PANTHER" id="PTHR13205">
    <property type="entry name" value="TRANSMEMBRANE PROTEIN 15-RELATED"/>
    <property type="match status" value="1"/>
</dbReference>
<organism evidence="11 12">
    <name type="scientific">Carpediemonas membranifera</name>
    <dbReference type="NCBI Taxonomy" id="201153"/>
    <lineage>
        <taxon>Eukaryota</taxon>
        <taxon>Metamonada</taxon>
        <taxon>Carpediemonas-like organisms</taxon>
        <taxon>Carpediemonas</taxon>
    </lineage>
</organism>
<proteinExistence type="inferred from homology"/>
<feature type="transmembrane region" description="Helical" evidence="10">
    <location>
        <begin position="436"/>
        <end position="456"/>
    </location>
</feature>
<sequence length="481" mass="49729">MAVNSHIHALQVLPVVLLTTFVCIIAHKGFILSAYLLVAAVLFLVIPYRVVFFLGDFKYRKTFTHSAYVVLLLPIVVVASPLPPPATVAAALFPVSAAVYIFARNTLQLNDLACCIIQLALLPLLAAVPAPFGSLSTMAQNAGILAAYYGITVSLLSAFPGVFNLGEALLCASLLGFGVHQSAIIGPSTLAPTAIIATVIVSVVFSLVPVRGMTRIAVCAAAWGVSVALMLPSVPRFSPAALACTAYMAVVMVAGVHAIYRLPLSNTHARKAFHALYALIVAPVIVVAPDFAAYAITAALNVFLFIAMAHPAISVPGLARFADAKDAVAPVSPVFLLAAPLAPLLTGFGPVASCSAAMAVWVGDSLAAIVGSRGRRLAVAPAPVSVLTDPASPVSRRRQPTGKHWEGVWAMTGGLAAVWVALALPLARGLTIDRAVLFIMANIIGAAVCALGELVTDANDNLTLPLAGVATIAVISHTVPL</sequence>
<dbReference type="GO" id="GO:0043048">
    <property type="term" value="P:dolichyl monophosphate biosynthetic process"/>
    <property type="evidence" value="ECO:0007669"/>
    <property type="project" value="TreeGrafter"/>
</dbReference>
<protein>
    <recommendedName>
        <fullName evidence="3">dolichol kinase</fullName>
        <ecNumber evidence="3">2.7.1.108</ecNumber>
    </recommendedName>
</protein>
<keyword evidence="7" id="KW-0256">Endoplasmic reticulum</keyword>
<dbReference type="InterPro" id="IPR032974">
    <property type="entry name" value="Polypren_kinase"/>
</dbReference>
<evidence type="ECO:0000256" key="10">
    <source>
        <dbReference type="SAM" id="Phobius"/>
    </source>
</evidence>
<keyword evidence="8 10" id="KW-1133">Transmembrane helix</keyword>
<accession>A0A8J6E1G6</accession>
<dbReference type="Proteomes" id="UP000717585">
    <property type="component" value="Unassembled WGS sequence"/>
</dbReference>
<evidence type="ECO:0000256" key="2">
    <source>
        <dbReference type="ARBA" id="ARBA00010794"/>
    </source>
</evidence>
<feature type="transmembrane region" description="Helical" evidence="10">
    <location>
        <begin position="190"/>
        <end position="209"/>
    </location>
</feature>
<name>A0A8J6E1G6_9EUKA</name>
<dbReference type="GO" id="GO:0005789">
    <property type="term" value="C:endoplasmic reticulum membrane"/>
    <property type="evidence" value="ECO:0007669"/>
    <property type="project" value="UniProtKB-SubCell"/>
</dbReference>
<evidence type="ECO:0000256" key="6">
    <source>
        <dbReference type="ARBA" id="ARBA00022777"/>
    </source>
</evidence>
<feature type="transmembrane region" description="Helical" evidence="10">
    <location>
        <begin position="334"/>
        <end position="362"/>
    </location>
</feature>
<evidence type="ECO:0000313" key="12">
    <source>
        <dbReference type="Proteomes" id="UP000717585"/>
    </source>
</evidence>
<evidence type="ECO:0000313" key="11">
    <source>
        <dbReference type="EMBL" id="KAG9390607.1"/>
    </source>
</evidence>
<dbReference type="AlphaFoldDB" id="A0A8J6E1G6"/>
<feature type="transmembrane region" description="Helical" evidence="10">
    <location>
        <begin position="216"/>
        <end position="234"/>
    </location>
</feature>
<feature type="transmembrane region" description="Helical" evidence="10">
    <location>
        <begin position="138"/>
        <end position="158"/>
    </location>
</feature>
<feature type="transmembrane region" description="Helical" evidence="10">
    <location>
        <begin position="272"/>
        <end position="296"/>
    </location>
</feature>
<evidence type="ECO:0000256" key="1">
    <source>
        <dbReference type="ARBA" id="ARBA00004477"/>
    </source>
</evidence>
<feature type="transmembrane region" description="Helical" evidence="10">
    <location>
        <begin position="407"/>
        <end position="424"/>
    </location>
</feature>
<keyword evidence="9 10" id="KW-0472">Membrane</keyword>
<evidence type="ECO:0000256" key="4">
    <source>
        <dbReference type="ARBA" id="ARBA00022679"/>
    </source>
</evidence>
<dbReference type="PANTHER" id="PTHR13205:SF15">
    <property type="entry name" value="DOLICHOL KINASE"/>
    <property type="match status" value="1"/>
</dbReference>
<evidence type="ECO:0000256" key="8">
    <source>
        <dbReference type="ARBA" id="ARBA00022989"/>
    </source>
</evidence>
<evidence type="ECO:0000256" key="5">
    <source>
        <dbReference type="ARBA" id="ARBA00022692"/>
    </source>
</evidence>
<gene>
    <name evidence="11" type="ORF">J8273_7958</name>
</gene>
<feature type="transmembrane region" description="Helical" evidence="10">
    <location>
        <begin position="112"/>
        <end position="132"/>
    </location>
</feature>